<reference evidence="1 2" key="1">
    <citation type="submission" date="2019-12" db="EMBL/GenBank/DDBJ databases">
        <title>Paraburkholderia acidiphila 7Q-K02 sp. nov and Paraburkholderia acidisoli DHF22 sp. nov., two strains isolated from forest soil.</title>
        <authorList>
            <person name="Gao Z."/>
            <person name="Qiu L."/>
        </authorList>
    </citation>
    <scope>NUCLEOTIDE SEQUENCE [LARGE SCALE GENOMIC DNA]</scope>
    <source>
        <strain evidence="1 2">DHF22</strain>
    </source>
</reference>
<evidence type="ECO:0000313" key="2">
    <source>
        <dbReference type="Proteomes" id="UP000433577"/>
    </source>
</evidence>
<name>A0A7Z2GQE0_9BURK</name>
<dbReference type="KEGG" id="pacs:FAZ98_28640"/>
<evidence type="ECO:0000313" key="1">
    <source>
        <dbReference type="EMBL" id="QGZ65815.1"/>
    </source>
</evidence>
<dbReference type="EMBL" id="CP046916">
    <property type="protein sequence ID" value="QGZ65815.1"/>
    <property type="molecule type" value="Genomic_DNA"/>
</dbReference>
<accession>A0A7Z2GQE0</accession>
<dbReference type="InterPro" id="IPR013392">
    <property type="entry name" value="T3SS_HrpB7"/>
</dbReference>
<protein>
    <submittedName>
        <fullName evidence="1">Type III secretion protein</fullName>
    </submittedName>
</protein>
<gene>
    <name evidence="1" type="ORF">FAZ98_28640</name>
</gene>
<proteinExistence type="predicted"/>
<organism evidence="1 2">
    <name type="scientific">Paraburkholderia acidisoli</name>
    <dbReference type="NCBI Taxonomy" id="2571748"/>
    <lineage>
        <taxon>Bacteria</taxon>
        <taxon>Pseudomonadati</taxon>
        <taxon>Pseudomonadota</taxon>
        <taxon>Betaproteobacteria</taxon>
        <taxon>Burkholderiales</taxon>
        <taxon>Burkholderiaceae</taxon>
        <taxon>Paraburkholderia</taxon>
    </lineage>
</organism>
<dbReference type="Pfam" id="PF09486">
    <property type="entry name" value="HrpB7"/>
    <property type="match status" value="1"/>
</dbReference>
<dbReference type="RefSeq" id="WP_158956641.1">
    <property type="nucleotide sequence ID" value="NZ_CP046916.1"/>
</dbReference>
<dbReference type="OrthoDB" id="9097165at2"/>
<keyword evidence="2" id="KW-1185">Reference proteome</keyword>
<sequence>MNTTKRRIVALERASQRRERKEPDLRAALEARRRERGEAQAQADETAARVAQLEAVAADHRMRIARMMTGETRFSLDDFEACRRYLESLDAQTAQALADLEAQRAAVAAKDAEADAARRAIALNRGRIDVCRERAKTLAGVLEAAALDAEDEAAEEQMLARRRHA</sequence>
<dbReference type="AlphaFoldDB" id="A0A7Z2GQE0"/>
<dbReference type="Proteomes" id="UP000433577">
    <property type="component" value="Chromosome 4"/>
</dbReference>